<keyword evidence="5" id="KW-1185">Reference proteome</keyword>
<accession>A0A1J6KHX4</accession>
<dbReference type="Pfam" id="PF03004">
    <property type="entry name" value="Transposase_24"/>
    <property type="match status" value="1"/>
</dbReference>
<proteinExistence type="predicted"/>
<feature type="region of interest" description="Disordered" evidence="2">
    <location>
        <begin position="539"/>
        <end position="561"/>
    </location>
</feature>
<dbReference type="PANTHER" id="PTHR33144:SF32">
    <property type="entry name" value="AP2_ERF DOMAIN-CONTAINING PROTEIN"/>
    <property type="match status" value="1"/>
</dbReference>
<feature type="domain" description="DUF4216" evidence="3">
    <location>
        <begin position="32"/>
        <end position="107"/>
    </location>
</feature>
<feature type="coiled-coil region" evidence="1">
    <location>
        <begin position="488"/>
        <end position="536"/>
    </location>
</feature>
<feature type="compositionally biased region" description="Polar residues" evidence="2">
    <location>
        <begin position="227"/>
        <end position="244"/>
    </location>
</feature>
<dbReference type="AlphaFoldDB" id="A0A1J6KHX4"/>
<dbReference type="OMA" id="NNEMNIM"/>
<dbReference type="InterPro" id="IPR025312">
    <property type="entry name" value="DUF4216"/>
</dbReference>
<evidence type="ECO:0000256" key="1">
    <source>
        <dbReference type="SAM" id="Coils"/>
    </source>
</evidence>
<gene>
    <name evidence="4" type="ORF">A4A49_33306</name>
</gene>
<dbReference type="EMBL" id="MJEQ01004328">
    <property type="protein sequence ID" value="OIT21455.1"/>
    <property type="molecule type" value="Genomic_DNA"/>
</dbReference>
<dbReference type="Proteomes" id="UP000187609">
    <property type="component" value="Unassembled WGS sequence"/>
</dbReference>
<evidence type="ECO:0000256" key="2">
    <source>
        <dbReference type="SAM" id="MobiDB-lite"/>
    </source>
</evidence>
<organism evidence="4 5">
    <name type="scientific">Nicotiana attenuata</name>
    <name type="common">Coyote tobacco</name>
    <dbReference type="NCBI Taxonomy" id="49451"/>
    <lineage>
        <taxon>Eukaryota</taxon>
        <taxon>Viridiplantae</taxon>
        <taxon>Streptophyta</taxon>
        <taxon>Embryophyta</taxon>
        <taxon>Tracheophyta</taxon>
        <taxon>Spermatophyta</taxon>
        <taxon>Magnoliopsida</taxon>
        <taxon>eudicotyledons</taxon>
        <taxon>Gunneridae</taxon>
        <taxon>Pentapetalae</taxon>
        <taxon>asterids</taxon>
        <taxon>lamiids</taxon>
        <taxon>Solanales</taxon>
        <taxon>Solanaceae</taxon>
        <taxon>Nicotianoideae</taxon>
        <taxon>Nicotianeae</taxon>
        <taxon>Nicotiana</taxon>
    </lineage>
</organism>
<comment type="caution">
    <text evidence="4">The sequence shown here is derived from an EMBL/GenBank/DDBJ whole genome shotgun (WGS) entry which is preliminary data.</text>
</comment>
<dbReference type="InterPro" id="IPR004252">
    <property type="entry name" value="Probable_transposase_24"/>
</dbReference>
<reference evidence="4" key="1">
    <citation type="submission" date="2016-11" db="EMBL/GenBank/DDBJ databases">
        <title>The genome of Nicotiana attenuata.</title>
        <authorList>
            <person name="Xu S."/>
            <person name="Brockmoeller T."/>
            <person name="Gaquerel E."/>
            <person name="Navarro A."/>
            <person name="Kuhl H."/>
            <person name="Gase K."/>
            <person name="Ling Z."/>
            <person name="Zhou W."/>
            <person name="Kreitzer C."/>
            <person name="Stanke M."/>
            <person name="Tang H."/>
            <person name="Lyons E."/>
            <person name="Pandey P."/>
            <person name="Pandey S.P."/>
            <person name="Timmermann B."/>
            <person name="Baldwin I.T."/>
        </authorList>
    </citation>
    <scope>NUCLEOTIDE SEQUENCE [LARGE SCALE GENOMIC DNA]</scope>
    <source>
        <strain evidence="4">UT</strain>
    </source>
</reference>
<dbReference type="Pfam" id="PF13952">
    <property type="entry name" value="DUF4216"/>
    <property type="match status" value="1"/>
</dbReference>
<sequence>MVVSKTESYASTSDNTPKSANITYYGRLNDIVELNYYEEFKVVLFKCDWVDVTKGRGVKEDDLGFTLVNFSRLTDSGDRERHEPFIFAEQAQQVIFIQDPEDHEWFVPRLIKPRDIFNMGEENSLHFESSMQSDAIDFALLENTPVPEDEYNDCVRSGIDGIEIDTNVHSQASPNDGTMQTRGRNRLVIEQDYDEDARPYIEQLMNGQNYSRAQPYIEQLMDSQNYSNAQARDGQSNELNSSDGGTEIPNDDDSEHSISIFSDISYAYESGILCVSGPAAISSQSKSESAIKFSIPKRGEAWVLKSLGKKWKDYKCSLNGEYAQKYKTKDALLKNRPSRIPRDQWSGLVSYWLSDKAKRHTLANRNNRSKQTMPHTGGSKSIATLMNEQDVNGIEPTRAEIFLLTHIKRKDGRPLDDDSVKTIEMINEKMSNSERSTEQPPRSVAWEGDVYSQVLGNEKSGYVRGLGLGPTPSVLWGSRSSLGNIAADDSSNEVIQRLEQQIIELKEKQNNEMNIMEQNQENMQSELLQMRQLMRKYAPNTSMPQSSNGTLGEQVTPFNKL</sequence>
<evidence type="ECO:0000313" key="4">
    <source>
        <dbReference type="EMBL" id="OIT21455.1"/>
    </source>
</evidence>
<keyword evidence="1" id="KW-0175">Coiled coil</keyword>
<name>A0A1J6KHX4_NICAT</name>
<dbReference type="PANTHER" id="PTHR33144">
    <property type="entry name" value="OS10G0409366 PROTEIN-RELATED"/>
    <property type="match status" value="1"/>
</dbReference>
<evidence type="ECO:0000259" key="3">
    <source>
        <dbReference type="Pfam" id="PF13952"/>
    </source>
</evidence>
<protein>
    <recommendedName>
        <fullName evidence="3">DUF4216 domain-containing protein</fullName>
    </recommendedName>
</protein>
<dbReference type="SMR" id="A0A1J6KHX4"/>
<dbReference type="Gramene" id="OIT21455">
    <property type="protein sequence ID" value="OIT21455"/>
    <property type="gene ID" value="A4A49_33306"/>
</dbReference>
<evidence type="ECO:0000313" key="5">
    <source>
        <dbReference type="Proteomes" id="UP000187609"/>
    </source>
</evidence>
<feature type="region of interest" description="Disordered" evidence="2">
    <location>
        <begin position="227"/>
        <end position="254"/>
    </location>
</feature>